<feature type="transmembrane region" description="Helical" evidence="1">
    <location>
        <begin position="404"/>
        <end position="422"/>
    </location>
</feature>
<dbReference type="AlphaFoldDB" id="A0A1Q9EF13"/>
<feature type="transmembrane region" description="Helical" evidence="1">
    <location>
        <begin position="300"/>
        <end position="323"/>
    </location>
</feature>
<evidence type="ECO:0000313" key="3">
    <source>
        <dbReference type="Proteomes" id="UP000186817"/>
    </source>
</evidence>
<feature type="transmembrane region" description="Helical" evidence="1">
    <location>
        <begin position="225"/>
        <end position="247"/>
    </location>
</feature>
<keyword evidence="1" id="KW-1133">Transmembrane helix</keyword>
<feature type="transmembrane region" description="Helical" evidence="1">
    <location>
        <begin position="104"/>
        <end position="122"/>
    </location>
</feature>
<dbReference type="OrthoDB" id="421102at2759"/>
<evidence type="ECO:0000256" key="1">
    <source>
        <dbReference type="SAM" id="Phobius"/>
    </source>
</evidence>
<dbReference type="EMBL" id="LSRX01000169">
    <property type="protein sequence ID" value="OLQ06034.1"/>
    <property type="molecule type" value="Genomic_DNA"/>
</dbReference>
<feature type="transmembrane region" description="Helical" evidence="1">
    <location>
        <begin position="163"/>
        <end position="181"/>
    </location>
</feature>
<dbReference type="Proteomes" id="UP000186817">
    <property type="component" value="Unassembled WGS sequence"/>
</dbReference>
<keyword evidence="1" id="KW-0472">Membrane</keyword>
<reference evidence="2 3" key="1">
    <citation type="submission" date="2016-02" db="EMBL/GenBank/DDBJ databases">
        <title>Genome analysis of coral dinoflagellate symbionts highlights evolutionary adaptations to a symbiotic lifestyle.</title>
        <authorList>
            <person name="Aranda M."/>
            <person name="Li Y."/>
            <person name="Liew Y.J."/>
            <person name="Baumgarten S."/>
            <person name="Simakov O."/>
            <person name="Wilson M."/>
            <person name="Piel J."/>
            <person name="Ashoor H."/>
            <person name="Bougouffa S."/>
            <person name="Bajic V.B."/>
            <person name="Ryu T."/>
            <person name="Ravasi T."/>
            <person name="Bayer T."/>
            <person name="Micklem G."/>
            <person name="Kim H."/>
            <person name="Bhak J."/>
            <person name="Lajeunesse T.C."/>
            <person name="Voolstra C.R."/>
        </authorList>
    </citation>
    <scope>NUCLEOTIDE SEQUENCE [LARGE SCALE GENOMIC DNA]</scope>
    <source>
        <strain evidence="2 3">CCMP2467</strain>
    </source>
</reference>
<organism evidence="2 3">
    <name type="scientific">Symbiodinium microadriaticum</name>
    <name type="common">Dinoflagellate</name>
    <name type="synonym">Zooxanthella microadriatica</name>
    <dbReference type="NCBI Taxonomy" id="2951"/>
    <lineage>
        <taxon>Eukaryota</taxon>
        <taxon>Sar</taxon>
        <taxon>Alveolata</taxon>
        <taxon>Dinophyceae</taxon>
        <taxon>Suessiales</taxon>
        <taxon>Symbiodiniaceae</taxon>
        <taxon>Symbiodinium</taxon>
    </lineage>
</organism>
<feature type="transmembrane region" description="Helical" evidence="1">
    <location>
        <begin position="259"/>
        <end position="280"/>
    </location>
</feature>
<gene>
    <name evidence="2" type="ORF">AK812_SmicGene10709</name>
</gene>
<feature type="transmembrane region" description="Helical" evidence="1">
    <location>
        <begin position="65"/>
        <end position="84"/>
    </location>
</feature>
<evidence type="ECO:0000313" key="2">
    <source>
        <dbReference type="EMBL" id="OLQ06034.1"/>
    </source>
</evidence>
<accession>A0A1Q9EF13</accession>
<sequence length="525" mass="58016">MTSPKGSEASGDDHLEVLHLRDSARRLKWDKPKLRAHDDSRGVSKQEAFCWIFFGSSMASTIKHFADSCMFSSLLLSLFTYWSLYAAAAEYSTRFSADGSDHRLFYMMLAMSIFFMDINFTGDILVQDADTRRLYFNALATCYCLLGMMHARVGYWLPACRGFATFHLALNAASASLYIWAGRSPEGRCQVISWLACALFFPRTYGRSLHDPGSTTRQRNAKDYIGRSQTVMITTLALLGKFITNGVRPGEAEVGHVRFWDVVASFLLVMLIKILLYDVHVADTQWHAIRCTQTPLRPTAFLALIPVAMAGVMMMAAGAFLVVDQEFKDYRDAAAAANRRAGRDLSQGFGILLLVATIQRLLHKEPPAPPGKAQLKAIWKVQVGVQLLFAGMSMYFSGKISGRAGLYSCVVLSSILVAINFLDEFEELREYRGNWKVVGERGRVGTSAEVGERGGWAQVLRWENGREGGESTAQVLRQENGREGGDSTAQVLKGKRGTALDKVKPAAASSSESALPVENAYLDSI</sequence>
<keyword evidence="1" id="KW-0812">Transmembrane</keyword>
<comment type="caution">
    <text evidence="2">The sequence shown here is derived from an EMBL/GenBank/DDBJ whole genome shotgun (WGS) entry which is preliminary data.</text>
</comment>
<keyword evidence="3" id="KW-1185">Reference proteome</keyword>
<protein>
    <submittedName>
        <fullName evidence="2">Uncharacterized protein</fullName>
    </submittedName>
</protein>
<proteinExistence type="predicted"/>
<name>A0A1Q9EF13_SYMMI</name>
<feature type="transmembrane region" description="Helical" evidence="1">
    <location>
        <begin position="134"/>
        <end position="157"/>
    </location>
</feature>